<name>A0ABT7PDV0_9BACT</name>
<dbReference type="Proteomes" id="UP001239462">
    <property type="component" value="Unassembled WGS sequence"/>
</dbReference>
<protein>
    <submittedName>
        <fullName evidence="1">Uncharacterized protein</fullName>
    </submittedName>
</protein>
<gene>
    <name evidence="1" type="ORF">QTN89_04495</name>
</gene>
<keyword evidence="2" id="KW-1185">Reference proteome</keyword>
<dbReference type="RefSeq" id="WP_289162359.1">
    <property type="nucleotide sequence ID" value="NZ_JASZZN010000003.1"/>
</dbReference>
<comment type="caution">
    <text evidence="1">The sequence shown here is derived from an EMBL/GenBank/DDBJ whole genome shotgun (WGS) entry which is preliminary data.</text>
</comment>
<dbReference type="EMBL" id="JASZZN010000003">
    <property type="protein sequence ID" value="MDM4014679.1"/>
    <property type="molecule type" value="Genomic_DNA"/>
</dbReference>
<proteinExistence type="predicted"/>
<reference evidence="1 2" key="1">
    <citation type="submission" date="2023-06" db="EMBL/GenBank/DDBJ databases">
        <title>Roseiconus lacunae JC819 isolated from Gulf of Mannar region, Tamil Nadu.</title>
        <authorList>
            <person name="Pk S."/>
            <person name="Ch S."/>
            <person name="Ch V.R."/>
        </authorList>
    </citation>
    <scope>NUCLEOTIDE SEQUENCE [LARGE SCALE GENOMIC DNA]</scope>
    <source>
        <strain evidence="1 2">JC819</strain>
    </source>
</reference>
<sequence>MAFSSYEMALYEAADLVTRSGWSPADACELVGLPTDSYLPLDDGRLPFTPTPKEIATKTAAIRSGGIVMNDKSAERWRQDREFRAWNDAYDLAGDIDEDRLTMPEWFRG</sequence>
<evidence type="ECO:0000313" key="2">
    <source>
        <dbReference type="Proteomes" id="UP001239462"/>
    </source>
</evidence>
<organism evidence="1 2">
    <name type="scientific">Roseiconus lacunae</name>
    <dbReference type="NCBI Taxonomy" id="2605694"/>
    <lineage>
        <taxon>Bacteria</taxon>
        <taxon>Pseudomonadati</taxon>
        <taxon>Planctomycetota</taxon>
        <taxon>Planctomycetia</taxon>
        <taxon>Pirellulales</taxon>
        <taxon>Pirellulaceae</taxon>
        <taxon>Roseiconus</taxon>
    </lineage>
</organism>
<evidence type="ECO:0000313" key="1">
    <source>
        <dbReference type="EMBL" id="MDM4014679.1"/>
    </source>
</evidence>
<accession>A0ABT7PDV0</accession>